<dbReference type="RefSeq" id="XP_013780940.1">
    <property type="nucleotide sequence ID" value="XM_013925486.2"/>
</dbReference>
<organism evidence="9 10">
    <name type="scientific">Limulus polyphemus</name>
    <name type="common">Atlantic horseshoe crab</name>
    <dbReference type="NCBI Taxonomy" id="6850"/>
    <lineage>
        <taxon>Eukaryota</taxon>
        <taxon>Metazoa</taxon>
        <taxon>Ecdysozoa</taxon>
        <taxon>Arthropoda</taxon>
        <taxon>Chelicerata</taxon>
        <taxon>Merostomata</taxon>
        <taxon>Xiphosura</taxon>
        <taxon>Limulidae</taxon>
        <taxon>Limulus</taxon>
    </lineage>
</organism>
<evidence type="ECO:0000256" key="4">
    <source>
        <dbReference type="ARBA" id="ARBA00022989"/>
    </source>
</evidence>
<sequence length="234" mass="26504">MKSEIDISQNEDLFRPPEGETGWDRLRMMFMKDMFGNSSPEMKMITSGVGMSLFIGACIGGTISSRNAVETFIRQNQATQFNTQLEAKRRLQDRLMLDMCRGAWKWGWRMALFTGSYMLFITSVGVYRNKTSVWEHIAAGVTCGTLWKAKMGLRAMAVGGLCGGSLGLFAGCLSVGVMWISGVSLAEIRYWQHNYWCEQYKKRAAIVKEKETSKHLLLKGHEERLAQETQEQKS</sequence>
<dbReference type="Proteomes" id="UP000694941">
    <property type="component" value="Unplaced"/>
</dbReference>
<comment type="subcellular location">
    <subcellularLocation>
        <location evidence="1">Membrane</location>
        <topology evidence="1">Multi-pass membrane protein</topology>
    </subcellularLocation>
</comment>
<keyword evidence="5 8" id="KW-0472">Membrane</keyword>
<feature type="transmembrane region" description="Helical" evidence="8">
    <location>
        <begin position="106"/>
        <end position="127"/>
    </location>
</feature>
<evidence type="ECO:0000256" key="2">
    <source>
        <dbReference type="ARBA" id="ARBA00008444"/>
    </source>
</evidence>
<evidence type="ECO:0000313" key="9">
    <source>
        <dbReference type="Proteomes" id="UP000694941"/>
    </source>
</evidence>
<proteinExistence type="inferred from homology"/>
<evidence type="ECO:0000256" key="8">
    <source>
        <dbReference type="SAM" id="Phobius"/>
    </source>
</evidence>
<dbReference type="PANTHER" id="PTHR13002:SF1">
    <property type="entry name" value="COMPLEX I ASSEMBLY FACTOR TIMMDC1, MITOCHONDRIAL"/>
    <property type="match status" value="1"/>
</dbReference>
<comment type="similarity">
    <text evidence="2">Belongs to the Tim17/Tim22/Tim23 family.</text>
</comment>
<dbReference type="InterPro" id="IPR055299">
    <property type="entry name" value="TIMMDC1"/>
</dbReference>
<keyword evidence="4 8" id="KW-1133">Transmembrane helix</keyword>
<evidence type="ECO:0000256" key="1">
    <source>
        <dbReference type="ARBA" id="ARBA00004141"/>
    </source>
</evidence>
<evidence type="ECO:0000256" key="6">
    <source>
        <dbReference type="ARBA" id="ARBA00040778"/>
    </source>
</evidence>
<name>A0ABM1BFG8_LIMPO</name>
<evidence type="ECO:0000256" key="3">
    <source>
        <dbReference type="ARBA" id="ARBA00022692"/>
    </source>
</evidence>
<dbReference type="PANTHER" id="PTHR13002">
    <property type="entry name" value="C3ORF1 PROTEIN-RELATED"/>
    <property type="match status" value="1"/>
</dbReference>
<dbReference type="Pfam" id="PF02466">
    <property type="entry name" value="Tim17"/>
    <property type="match status" value="1"/>
</dbReference>
<reference evidence="10" key="1">
    <citation type="submission" date="2025-08" db="UniProtKB">
        <authorList>
            <consortium name="RefSeq"/>
        </authorList>
    </citation>
    <scope>IDENTIFICATION</scope>
    <source>
        <tissue evidence="10">Muscle</tissue>
    </source>
</reference>
<feature type="transmembrane region" description="Helical" evidence="8">
    <location>
        <begin position="155"/>
        <end position="180"/>
    </location>
</feature>
<evidence type="ECO:0000256" key="5">
    <source>
        <dbReference type="ARBA" id="ARBA00023136"/>
    </source>
</evidence>
<accession>A0ABM1BFG8</accession>
<keyword evidence="3 8" id="KW-0812">Transmembrane</keyword>
<keyword evidence="9" id="KW-1185">Reference proteome</keyword>
<evidence type="ECO:0000256" key="7">
    <source>
        <dbReference type="ARBA" id="ARBA00041344"/>
    </source>
</evidence>
<feature type="transmembrane region" description="Helical" evidence="8">
    <location>
        <begin position="44"/>
        <end position="64"/>
    </location>
</feature>
<protein>
    <recommendedName>
        <fullName evidence="6">Complex I assembly factor TIMMDC1, mitochondrial</fullName>
    </recommendedName>
    <alternativeName>
        <fullName evidence="7">Translocase of inner mitochondrial membrane domain-containing protein 1</fullName>
    </alternativeName>
</protein>
<evidence type="ECO:0000313" key="10">
    <source>
        <dbReference type="RefSeq" id="XP_013780940.1"/>
    </source>
</evidence>
<dbReference type="GeneID" id="106465280"/>
<gene>
    <name evidence="10" type="primary">LOC106465280</name>
</gene>